<keyword evidence="3" id="KW-1185">Reference proteome</keyword>
<sequence length="80" mass="9046">PIRKFHLLPGVEWLSWASGLSSANLPFPPAPSPLPSFLPHELHIPPKGRVAPSYSQRLQESSPDTRLCWRRNSPAKVRRE</sequence>
<comment type="caution">
    <text evidence="2">The sequence shown here is derived from an EMBL/GenBank/DDBJ whole genome shotgun (WGS) entry which is preliminary data.</text>
</comment>
<protein>
    <submittedName>
        <fullName evidence="2">Uncharacterized protein</fullName>
    </submittedName>
</protein>
<proteinExistence type="predicted"/>
<dbReference type="EMBL" id="CYRY02013329">
    <property type="protein sequence ID" value="VCW84006.1"/>
    <property type="molecule type" value="Genomic_DNA"/>
</dbReference>
<feature type="non-terminal residue" evidence="2">
    <location>
        <position position="80"/>
    </location>
</feature>
<evidence type="ECO:0000313" key="2">
    <source>
        <dbReference type="EMBL" id="VCW84006.1"/>
    </source>
</evidence>
<reference evidence="2 3" key="1">
    <citation type="submission" date="2018-10" db="EMBL/GenBank/DDBJ databases">
        <authorList>
            <person name="Ekblom R."/>
            <person name="Jareborg N."/>
        </authorList>
    </citation>
    <scope>NUCLEOTIDE SEQUENCE [LARGE SCALE GENOMIC DNA]</scope>
    <source>
        <tissue evidence="2">Muscle</tissue>
    </source>
</reference>
<accession>A0A9X9LRS6</accession>
<gene>
    <name evidence="2" type="ORF">BN2614_LOCUS2</name>
</gene>
<dbReference type="Proteomes" id="UP000269945">
    <property type="component" value="Unassembled WGS sequence"/>
</dbReference>
<feature type="non-terminal residue" evidence="2">
    <location>
        <position position="1"/>
    </location>
</feature>
<organism evidence="2 3">
    <name type="scientific">Gulo gulo</name>
    <name type="common">Wolverine</name>
    <name type="synonym">Gluton</name>
    <dbReference type="NCBI Taxonomy" id="48420"/>
    <lineage>
        <taxon>Eukaryota</taxon>
        <taxon>Metazoa</taxon>
        <taxon>Chordata</taxon>
        <taxon>Craniata</taxon>
        <taxon>Vertebrata</taxon>
        <taxon>Euteleostomi</taxon>
        <taxon>Mammalia</taxon>
        <taxon>Eutheria</taxon>
        <taxon>Laurasiatheria</taxon>
        <taxon>Carnivora</taxon>
        <taxon>Caniformia</taxon>
        <taxon>Musteloidea</taxon>
        <taxon>Mustelidae</taxon>
        <taxon>Guloninae</taxon>
        <taxon>Gulo</taxon>
    </lineage>
</organism>
<name>A0A9X9LRS6_GULGU</name>
<evidence type="ECO:0000256" key="1">
    <source>
        <dbReference type="SAM" id="MobiDB-lite"/>
    </source>
</evidence>
<feature type="compositionally biased region" description="Polar residues" evidence="1">
    <location>
        <begin position="53"/>
        <end position="64"/>
    </location>
</feature>
<feature type="region of interest" description="Disordered" evidence="1">
    <location>
        <begin position="49"/>
        <end position="80"/>
    </location>
</feature>
<dbReference type="AlphaFoldDB" id="A0A9X9LRS6"/>
<evidence type="ECO:0000313" key="3">
    <source>
        <dbReference type="Proteomes" id="UP000269945"/>
    </source>
</evidence>